<proteinExistence type="predicted"/>
<keyword evidence="3" id="KW-0804">Transcription</keyword>
<dbReference type="PROSITE" id="PS01124">
    <property type="entry name" value="HTH_ARAC_FAMILY_2"/>
    <property type="match status" value="1"/>
</dbReference>
<sequence length="91" mass="10533">MMSGTKLKKLFKQKYQMSITEYSQRKRMNMAENLLLNSTLKIQDIAAAVGYSSHSKFTACYKKYKGIYPKDAKKYLSRKNSMSICVCNKNI</sequence>
<keyword evidence="1" id="KW-0805">Transcription regulation</keyword>
<evidence type="ECO:0000313" key="5">
    <source>
        <dbReference type="EMBL" id="EGY76569.1"/>
    </source>
</evidence>
<dbReference type="SMART" id="SM00342">
    <property type="entry name" value="HTH_ARAC"/>
    <property type="match status" value="1"/>
</dbReference>
<protein>
    <submittedName>
        <fullName evidence="5">AraC family transcriptional regulator</fullName>
    </submittedName>
</protein>
<dbReference type="PANTHER" id="PTHR43280:SF28">
    <property type="entry name" value="HTH-TYPE TRANSCRIPTIONAL ACTIVATOR RHAS"/>
    <property type="match status" value="1"/>
</dbReference>
<evidence type="ECO:0000259" key="4">
    <source>
        <dbReference type="PROSITE" id="PS01124"/>
    </source>
</evidence>
<evidence type="ECO:0000256" key="1">
    <source>
        <dbReference type="ARBA" id="ARBA00023015"/>
    </source>
</evidence>
<dbReference type="InterPro" id="IPR009057">
    <property type="entry name" value="Homeodomain-like_sf"/>
</dbReference>
<dbReference type="Proteomes" id="UP000003422">
    <property type="component" value="Unassembled WGS sequence"/>
</dbReference>
<dbReference type="HOGENOM" id="CLU_2424339_0_0_9"/>
<dbReference type="Gene3D" id="1.10.10.60">
    <property type="entry name" value="Homeodomain-like"/>
    <property type="match status" value="1"/>
</dbReference>
<dbReference type="GO" id="GO:0043565">
    <property type="term" value="F:sequence-specific DNA binding"/>
    <property type="evidence" value="ECO:0007669"/>
    <property type="project" value="InterPro"/>
</dbReference>
<dbReference type="AlphaFoldDB" id="G4D6J6"/>
<dbReference type="eggNOG" id="COG2207">
    <property type="taxonomic scope" value="Bacteria"/>
</dbReference>
<evidence type="ECO:0000313" key="6">
    <source>
        <dbReference type="Proteomes" id="UP000003422"/>
    </source>
</evidence>
<accession>G4D6J6</accession>
<dbReference type="PANTHER" id="PTHR43280">
    <property type="entry name" value="ARAC-FAMILY TRANSCRIPTIONAL REGULATOR"/>
    <property type="match status" value="1"/>
</dbReference>
<dbReference type="SUPFAM" id="SSF46689">
    <property type="entry name" value="Homeodomain-like"/>
    <property type="match status" value="1"/>
</dbReference>
<dbReference type="STRING" id="997350.HMPREF9129_2026"/>
<reference evidence="5 6" key="1">
    <citation type="submission" date="2011-06" db="EMBL/GenBank/DDBJ databases">
        <authorList>
            <person name="Muzny D."/>
            <person name="Qin X."/>
            <person name="Deng J."/>
            <person name="Jiang H."/>
            <person name="Liu Y."/>
            <person name="Qu J."/>
            <person name="Song X.-Z."/>
            <person name="Zhang L."/>
            <person name="Thornton R."/>
            <person name="Coyle M."/>
            <person name="Francisco L."/>
            <person name="Jackson L."/>
            <person name="Javaid M."/>
            <person name="Korchina V."/>
            <person name="Kovar C."/>
            <person name="Mata R."/>
            <person name="Mathew T."/>
            <person name="Ngo R."/>
            <person name="Nguyen L."/>
            <person name="Nguyen N."/>
            <person name="Okwuonu G."/>
            <person name="Ongeri F."/>
            <person name="Pham C."/>
            <person name="Simmons D."/>
            <person name="Wilczek-Boney K."/>
            <person name="Hale W."/>
            <person name="Jakkamsetti A."/>
            <person name="Pham P."/>
            <person name="Ruth R."/>
            <person name="San Lucas F."/>
            <person name="Warren J."/>
            <person name="Zhang J."/>
            <person name="Zhao Z."/>
            <person name="Zhou C."/>
            <person name="Zhu D."/>
            <person name="Lee S."/>
            <person name="Bess C."/>
            <person name="Blankenburg K."/>
            <person name="Forbes L."/>
            <person name="Fu Q."/>
            <person name="Gubbala S."/>
            <person name="Hirani K."/>
            <person name="Jayaseelan J.C."/>
            <person name="Lara F."/>
            <person name="Munidasa M."/>
            <person name="Palculict T."/>
            <person name="Patil S."/>
            <person name="Pu L.-L."/>
            <person name="Saada N."/>
            <person name="Tang L."/>
            <person name="Weissenberger G."/>
            <person name="Zhu Y."/>
            <person name="Hemphill L."/>
            <person name="Shang Y."/>
            <person name="Youmans B."/>
            <person name="Ayvaz T."/>
            <person name="Ross M."/>
            <person name="Santibanez J."/>
            <person name="Aqrawi P."/>
            <person name="Gross S."/>
            <person name="Joshi V."/>
            <person name="Fowler G."/>
            <person name="Nazareth L."/>
            <person name="Reid J."/>
            <person name="Worley K."/>
            <person name="Petrosino J."/>
            <person name="Highlander S."/>
            <person name="Gibbs R."/>
        </authorList>
    </citation>
    <scope>NUCLEOTIDE SEQUENCE [LARGE SCALE GENOMIC DNA]</scope>
    <source>
        <strain evidence="5 6">ATCC 29427</strain>
    </source>
</reference>
<gene>
    <name evidence="5" type="ORF">HMPREF9129_2026</name>
</gene>
<feature type="domain" description="HTH araC/xylS-type" evidence="4">
    <location>
        <begin position="1"/>
        <end position="75"/>
    </location>
</feature>
<comment type="caution">
    <text evidence="5">The sequence shown here is derived from an EMBL/GenBank/DDBJ whole genome shotgun (WGS) entry which is preliminary data.</text>
</comment>
<dbReference type="InterPro" id="IPR018060">
    <property type="entry name" value="HTH_AraC"/>
</dbReference>
<name>G4D6J6_9FIRM</name>
<dbReference type="Pfam" id="PF12833">
    <property type="entry name" value="HTH_18"/>
    <property type="match status" value="1"/>
</dbReference>
<evidence type="ECO:0000256" key="2">
    <source>
        <dbReference type="ARBA" id="ARBA00023125"/>
    </source>
</evidence>
<dbReference type="GO" id="GO:0003700">
    <property type="term" value="F:DNA-binding transcription factor activity"/>
    <property type="evidence" value="ECO:0007669"/>
    <property type="project" value="InterPro"/>
</dbReference>
<dbReference type="EMBL" id="AGBB01000205">
    <property type="protein sequence ID" value="EGY76569.1"/>
    <property type="molecule type" value="Genomic_DNA"/>
</dbReference>
<keyword evidence="6" id="KW-1185">Reference proteome</keyword>
<organism evidence="5 6">
    <name type="scientific">Peptoniphilus indolicus ATCC 29427</name>
    <dbReference type="NCBI Taxonomy" id="997350"/>
    <lineage>
        <taxon>Bacteria</taxon>
        <taxon>Bacillati</taxon>
        <taxon>Bacillota</taxon>
        <taxon>Tissierellia</taxon>
        <taxon>Tissierellales</taxon>
        <taxon>Peptoniphilaceae</taxon>
        <taxon>Peptoniphilus</taxon>
    </lineage>
</organism>
<dbReference type="PATRIC" id="fig|997350.3.peg.1935"/>
<keyword evidence="2" id="KW-0238">DNA-binding</keyword>
<evidence type="ECO:0000256" key="3">
    <source>
        <dbReference type="ARBA" id="ARBA00023163"/>
    </source>
</evidence>